<comment type="subcellular location">
    <subcellularLocation>
        <location evidence="1">Cell membrane</location>
        <topology evidence="1">Multi-pass membrane protein</topology>
    </subcellularLocation>
</comment>
<proteinExistence type="inferred from homology"/>
<keyword evidence="4" id="KW-1003">Cell membrane</keyword>
<dbReference type="Proteomes" id="UP000231702">
    <property type="component" value="Unassembled WGS sequence"/>
</dbReference>
<keyword evidence="5 8" id="KW-0812">Transmembrane</keyword>
<sequence>MNLVLTVLEITAPVFLLAAIGFIWVRMGFEYQIDFVTRMAMTLSVPCLIFTALMRTEIDPAALTALSLASVGVYAALTLVTALVLWLTKLDLRSYLAPLIFGNTGNLGLPLALFAFGEAGLGYAVVVFAVMALWSFTFGIWVVSGGGSVVRALKEPLLWATILGGIFLSQGWHTPVFLTNTLELTGQMAIPLMLITLGVAVARLRPGSIRLASVLSLLKIALCVGTSWIIGRLFGLDDVAFAVLVLQVSTPVAVTSYLLAVKYGADADAVAGLVVVSTLLSVLMLPLLLAVLL</sequence>
<evidence type="ECO:0000313" key="12">
    <source>
        <dbReference type="Proteomes" id="UP000231702"/>
    </source>
</evidence>
<evidence type="ECO:0000256" key="7">
    <source>
        <dbReference type="ARBA" id="ARBA00023136"/>
    </source>
</evidence>
<evidence type="ECO:0000256" key="1">
    <source>
        <dbReference type="ARBA" id="ARBA00004651"/>
    </source>
</evidence>
<evidence type="ECO:0000313" key="9">
    <source>
        <dbReference type="EMBL" id="PJE27748.1"/>
    </source>
</evidence>
<evidence type="ECO:0000256" key="3">
    <source>
        <dbReference type="ARBA" id="ARBA00022448"/>
    </source>
</evidence>
<keyword evidence="6 8" id="KW-1133">Transmembrane helix</keyword>
<feature type="transmembrane region" description="Helical" evidence="8">
    <location>
        <begin position="6"/>
        <end position="24"/>
    </location>
</feature>
<feature type="transmembrane region" description="Helical" evidence="8">
    <location>
        <begin position="240"/>
        <end position="260"/>
    </location>
</feature>
<feature type="transmembrane region" description="Helical" evidence="8">
    <location>
        <begin position="36"/>
        <end position="54"/>
    </location>
</feature>
<feature type="transmembrane region" description="Helical" evidence="8">
    <location>
        <begin position="214"/>
        <end position="234"/>
    </location>
</feature>
<evidence type="ECO:0000256" key="5">
    <source>
        <dbReference type="ARBA" id="ARBA00022692"/>
    </source>
</evidence>
<evidence type="ECO:0000256" key="2">
    <source>
        <dbReference type="ARBA" id="ARBA00010145"/>
    </source>
</evidence>
<evidence type="ECO:0000313" key="10">
    <source>
        <dbReference type="EMBL" id="SNY37311.1"/>
    </source>
</evidence>
<reference evidence="9 12" key="2">
    <citation type="journal article" date="2018" name="Int. J. Syst. Evol. Microbiol.">
        <title>Pseudooceanicola lipolyticus sp. nov., a marine alphaproteobacterium, reclassification of Oceanicola flagellatus as Pseudooceanicola flagellatus comb. nov. and emended description of the genus Pseudooceanicola.</title>
        <authorList>
            <person name="Huang M.-M."/>
            <person name="Guo L.-L."/>
            <person name="Wu Y.-H."/>
            <person name="Lai Q.-L."/>
            <person name="Shao Z.-Z."/>
            <person name="Wang C.-S."/>
            <person name="Wu M."/>
            <person name="Xu X.-W."/>
        </authorList>
    </citation>
    <scope>NUCLEOTIDE SEQUENCE [LARGE SCALE GENOMIC DNA]</scope>
    <source>
        <strain evidence="9 12">Ar-45</strain>
    </source>
</reference>
<feature type="transmembrane region" description="Helical" evidence="8">
    <location>
        <begin position="122"/>
        <end position="144"/>
    </location>
</feature>
<dbReference type="InterPro" id="IPR038770">
    <property type="entry name" value="Na+/solute_symporter_sf"/>
</dbReference>
<dbReference type="Proteomes" id="UP000231655">
    <property type="component" value="Unassembled WGS sequence"/>
</dbReference>
<evidence type="ECO:0000256" key="8">
    <source>
        <dbReference type="SAM" id="Phobius"/>
    </source>
</evidence>
<feature type="transmembrane region" description="Helical" evidence="8">
    <location>
        <begin position="184"/>
        <end position="202"/>
    </location>
</feature>
<feature type="transmembrane region" description="Helical" evidence="8">
    <location>
        <begin position="272"/>
        <end position="292"/>
    </location>
</feature>
<dbReference type="OrthoDB" id="3238001at2"/>
<dbReference type="RefSeq" id="WP_097144092.1">
    <property type="nucleotide sequence ID" value="NZ_OBEA01000001.1"/>
</dbReference>
<dbReference type="EMBL" id="PGTD01000017">
    <property type="protein sequence ID" value="PJE27748.1"/>
    <property type="molecule type" value="Genomic_DNA"/>
</dbReference>
<dbReference type="EMBL" id="OBEA01000001">
    <property type="protein sequence ID" value="SNY37311.1"/>
    <property type="molecule type" value="Genomic_DNA"/>
</dbReference>
<dbReference type="GO" id="GO:0055085">
    <property type="term" value="P:transmembrane transport"/>
    <property type="evidence" value="ECO:0007669"/>
    <property type="project" value="InterPro"/>
</dbReference>
<gene>
    <name evidence="9" type="ORF">CVM39_14320</name>
    <name evidence="10" type="ORF">SAMN06297129_0292</name>
</gene>
<dbReference type="Gene3D" id="1.20.1530.20">
    <property type="match status" value="1"/>
</dbReference>
<evidence type="ECO:0000313" key="11">
    <source>
        <dbReference type="Proteomes" id="UP000231655"/>
    </source>
</evidence>
<feature type="transmembrane region" description="Helical" evidence="8">
    <location>
        <begin position="95"/>
        <end position="116"/>
    </location>
</feature>
<dbReference type="PANTHER" id="PTHR36838">
    <property type="entry name" value="AUXIN EFFLUX CARRIER FAMILY PROTEIN"/>
    <property type="match status" value="1"/>
</dbReference>
<dbReference type="AlphaFoldDB" id="A0A285HRG4"/>
<protein>
    <submittedName>
        <fullName evidence="9">AEC family transporter</fullName>
    </submittedName>
</protein>
<keyword evidence="12" id="KW-1185">Reference proteome</keyword>
<accession>A0A285HRG4</accession>
<dbReference type="InterPro" id="IPR004776">
    <property type="entry name" value="Mem_transp_PIN-like"/>
</dbReference>
<dbReference type="GO" id="GO:0005886">
    <property type="term" value="C:plasma membrane"/>
    <property type="evidence" value="ECO:0007669"/>
    <property type="project" value="UniProtKB-SubCell"/>
</dbReference>
<organism evidence="10 11">
    <name type="scientific">Pseudooceanicola antarcticus</name>
    <dbReference type="NCBI Taxonomy" id="1247613"/>
    <lineage>
        <taxon>Bacteria</taxon>
        <taxon>Pseudomonadati</taxon>
        <taxon>Pseudomonadota</taxon>
        <taxon>Alphaproteobacteria</taxon>
        <taxon>Rhodobacterales</taxon>
        <taxon>Paracoccaceae</taxon>
        <taxon>Pseudooceanicola</taxon>
    </lineage>
</organism>
<feature type="transmembrane region" description="Helical" evidence="8">
    <location>
        <begin position="66"/>
        <end position="88"/>
    </location>
</feature>
<reference evidence="10 11" key="1">
    <citation type="submission" date="2017-09" db="EMBL/GenBank/DDBJ databases">
        <authorList>
            <person name="Ehlers B."/>
            <person name="Leendertz F.H."/>
        </authorList>
    </citation>
    <scope>NUCLEOTIDE SEQUENCE [LARGE SCALE GENOMIC DNA]</scope>
    <source>
        <strain evidence="10 11">CGMCC 1.12662</strain>
    </source>
</reference>
<feature type="transmembrane region" description="Helical" evidence="8">
    <location>
        <begin position="156"/>
        <end position="172"/>
    </location>
</feature>
<comment type="similarity">
    <text evidence="2">Belongs to the auxin efflux carrier (TC 2.A.69) family.</text>
</comment>
<evidence type="ECO:0000256" key="6">
    <source>
        <dbReference type="ARBA" id="ARBA00022989"/>
    </source>
</evidence>
<name>A0A285HRG4_9RHOB</name>
<evidence type="ECO:0000256" key="4">
    <source>
        <dbReference type="ARBA" id="ARBA00022475"/>
    </source>
</evidence>
<keyword evidence="3" id="KW-0813">Transport</keyword>
<dbReference type="PANTHER" id="PTHR36838:SF1">
    <property type="entry name" value="SLR1864 PROTEIN"/>
    <property type="match status" value="1"/>
</dbReference>
<dbReference type="Pfam" id="PF03547">
    <property type="entry name" value="Mem_trans"/>
    <property type="match status" value="2"/>
</dbReference>
<keyword evidence="7 8" id="KW-0472">Membrane</keyword>